<dbReference type="RefSeq" id="WP_106122035.1">
    <property type="nucleotide sequence ID" value="NZ_PVTY01000003.1"/>
</dbReference>
<evidence type="ECO:0000313" key="3">
    <source>
        <dbReference type="Proteomes" id="UP000238217"/>
    </source>
</evidence>
<sequence>MTESSTTDAAASTELESRYGAPRRSVPVKSQRWMIIGALILAFGALVYVTVGNTVGQLTHNDVGYTITSDTEASVDFEVSKDLDATVQCMVHVLDNSYAVVGSRVVTIGPQEGSNPADRSEYYRTDVRTESRGVTGVVDSCWDVD</sequence>
<feature type="transmembrane region" description="Helical" evidence="1">
    <location>
        <begin position="33"/>
        <end position="51"/>
    </location>
</feature>
<keyword evidence="3" id="KW-1185">Reference proteome</keyword>
<evidence type="ECO:0000313" key="2">
    <source>
        <dbReference type="EMBL" id="PRZ18140.1"/>
    </source>
</evidence>
<evidence type="ECO:0000256" key="1">
    <source>
        <dbReference type="SAM" id="Phobius"/>
    </source>
</evidence>
<protein>
    <submittedName>
        <fullName evidence="2">Uncharacterized protein DUF4307</fullName>
    </submittedName>
</protein>
<keyword evidence="1" id="KW-0812">Transmembrane</keyword>
<dbReference type="Proteomes" id="UP000238217">
    <property type="component" value="Unassembled WGS sequence"/>
</dbReference>
<comment type="caution">
    <text evidence="2">The sequence shown here is derived from an EMBL/GenBank/DDBJ whole genome shotgun (WGS) entry which is preliminary data.</text>
</comment>
<dbReference type="OrthoDB" id="4793644at2"/>
<keyword evidence="1" id="KW-1133">Transmembrane helix</keyword>
<reference evidence="2 3" key="1">
    <citation type="submission" date="2018-03" db="EMBL/GenBank/DDBJ databases">
        <title>Comparative analysis of microorganisms from saline springs in Andes Mountain Range, Colombia.</title>
        <authorList>
            <person name="Rubin E."/>
        </authorList>
    </citation>
    <scope>NUCLEOTIDE SEQUENCE [LARGE SCALE GENOMIC DNA]</scope>
    <source>
        <strain evidence="2 3">CG 35</strain>
    </source>
</reference>
<accession>A0A2T0YRE8</accession>
<dbReference type="InterPro" id="IPR025443">
    <property type="entry name" value="DUF4307"/>
</dbReference>
<proteinExistence type="predicted"/>
<organism evidence="2 3">
    <name type="scientific">Nesterenkonia sandarakina</name>
    <dbReference type="NCBI Taxonomy" id="272918"/>
    <lineage>
        <taxon>Bacteria</taxon>
        <taxon>Bacillati</taxon>
        <taxon>Actinomycetota</taxon>
        <taxon>Actinomycetes</taxon>
        <taxon>Micrococcales</taxon>
        <taxon>Micrococcaceae</taxon>
        <taxon>Nesterenkonia</taxon>
    </lineage>
</organism>
<dbReference type="Pfam" id="PF14155">
    <property type="entry name" value="DUF4307"/>
    <property type="match status" value="1"/>
</dbReference>
<gene>
    <name evidence="2" type="ORF">BCL67_103126</name>
</gene>
<name>A0A2T0YRE8_9MICC</name>
<keyword evidence="1" id="KW-0472">Membrane</keyword>
<dbReference type="EMBL" id="PVTY01000003">
    <property type="protein sequence ID" value="PRZ18140.1"/>
    <property type="molecule type" value="Genomic_DNA"/>
</dbReference>
<dbReference type="AlphaFoldDB" id="A0A2T0YRE8"/>